<dbReference type="RefSeq" id="XP_001316928.1">
    <property type="nucleotide sequence ID" value="XM_001316893.1"/>
</dbReference>
<protein>
    <submittedName>
        <fullName evidence="4">AMP-binding enzyme family protein</fullName>
    </submittedName>
</protein>
<dbReference type="OMA" id="FDHNDVY"/>
<dbReference type="GO" id="GO:0005783">
    <property type="term" value="C:endoplasmic reticulum"/>
    <property type="evidence" value="ECO:0000318"/>
    <property type="project" value="GO_Central"/>
</dbReference>
<sequence>MKTTIFSPNHVPVRSLCQELPGTATEGYSPIYRNNHCFFENGGEFISTFRCCPHVETMPDLIKTSAGKWPDEPAVGERAKNPDGTMGEYKWLPYRDFYQQVLAFGRGLLEMGLKRGDHIGIYSSNSIWWETINFGAGSVGICIVPIYDSLGPTAAEFIIEDAGCSVIFTSEYKLPQSIEISHKTGIVKKIVQMSDKVPGQSLPNVEFDSCQHVLEMGRNSTQKNEFSLPDDDAIIMYTSGSTGTPKGCPLTQKNIIAGAASFVQLGVGVTPDDCYLSFLPLAHIYAVVCELIGFAHGAHIGYTRGVVKYLVEDIQMLKPTAMIVVPRLLNRISEGMKSQIEKKPKWLQYIINKAIDYKANQILNGKPTSWILDRLIFDNFRQALGGKLRLVVNGGAPIMDNVARFCAAALTPNIIQGYGLTETAAGVLVQEVPLWDTKSVGACGLACEIKLNAVPGTNYDAKGKNPTGEILVRGPNIFKGYYKRPDLTKEAFDEDGWFMTGDVATLNDDMHMTIIDRIKNLVKLCQGEYISLTSLNEIYAFCEKTLFVFVYADPQHDFPVALCVPKKEVVDEWKAKGINDVVNSKECKDELIKALEDVKDKYHLRGFERIQRVLIDLEEPTIENGLLTPSMKPQYAALKAKYEQKLIALYNE</sequence>
<keyword evidence="5" id="KW-1185">Reference proteome</keyword>
<dbReference type="EMBL" id="DS113467">
    <property type="protein sequence ID" value="EAY04705.1"/>
    <property type="molecule type" value="Genomic_DNA"/>
</dbReference>
<dbReference type="InterPro" id="IPR042099">
    <property type="entry name" value="ANL_N_sf"/>
</dbReference>
<feature type="domain" description="AMP-dependent synthetase/ligase" evidence="3">
    <location>
        <begin position="64"/>
        <end position="482"/>
    </location>
</feature>
<dbReference type="FunCoup" id="A2ERH8">
    <property type="interactions" value="249"/>
</dbReference>
<dbReference type="VEuPathDB" id="TrichDB:TVAG_059030"/>
<dbReference type="OrthoDB" id="1700726at2759"/>
<dbReference type="InterPro" id="IPR020845">
    <property type="entry name" value="AMP-binding_CS"/>
</dbReference>
<dbReference type="eggNOG" id="KOG1256">
    <property type="taxonomic scope" value="Eukaryota"/>
</dbReference>
<accession>A2ERH8</accession>
<dbReference type="InParanoid" id="A2ERH8"/>
<proteinExistence type="predicted"/>
<reference evidence="4" key="1">
    <citation type="submission" date="2006-10" db="EMBL/GenBank/DDBJ databases">
        <authorList>
            <person name="Amadeo P."/>
            <person name="Zhao Q."/>
            <person name="Wortman J."/>
            <person name="Fraser-Liggett C."/>
            <person name="Carlton J."/>
        </authorList>
    </citation>
    <scope>NUCLEOTIDE SEQUENCE</scope>
    <source>
        <strain evidence="4">G3</strain>
    </source>
</reference>
<evidence type="ECO:0000256" key="1">
    <source>
        <dbReference type="ARBA" id="ARBA00022741"/>
    </source>
</evidence>
<dbReference type="PANTHER" id="PTHR43272:SF33">
    <property type="entry name" value="AMP-BINDING DOMAIN-CONTAINING PROTEIN-RELATED"/>
    <property type="match status" value="1"/>
</dbReference>
<dbReference type="Gene3D" id="3.40.50.12780">
    <property type="entry name" value="N-terminal domain of ligase-like"/>
    <property type="match status" value="1"/>
</dbReference>
<evidence type="ECO:0000313" key="4">
    <source>
        <dbReference type="EMBL" id="EAY04705.1"/>
    </source>
</evidence>
<dbReference type="GO" id="GO:0004467">
    <property type="term" value="F:long-chain fatty acid-CoA ligase activity"/>
    <property type="evidence" value="ECO:0000318"/>
    <property type="project" value="GO_Central"/>
</dbReference>
<dbReference type="SMR" id="A2ERH8"/>
<dbReference type="PROSITE" id="PS00455">
    <property type="entry name" value="AMP_BINDING"/>
    <property type="match status" value="1"/>
</dbReference>
<dbReference type="GO" id="GO:0016020">
    <property type="term" value="C:membrane"/>
    <property type="evidence" value="ECO:0000318"/>
    <property type="project" value="GO_Central"/>
</dbReference>
<evidence type="ECO:0000259" key="3">
    <source>
        <dbReference type="Pfam" id="PF00501"/>
    </source>
</evidence>
<dbReference type="PANTHER" id="PTHR43272">
    <property type="entry name" value="LONG-CHAIN-FATTY-ACID--COA LIGASE"/>
    <property type="match status" value="1"/>
</dbReference>
<dbReference type="STRING" id="5722.A2ERH8"/>
<evidence type="ECO:0000256" key="2">
    <source>
        <dbReference type="ARBA" id="ARBA00022840"/>
    </source>
</evidence>
<reference evidence="4" key="2">
    <citation type="journal article" date="2007" name="Science">
        <title>Draft genome sequence of the sexually transmitted pathogen Trichomonas vaginalis.</title>
        <authorList>
            <person name="Carlton J.M."/>
            <person name="Hirt R.P."/>
            <person name="Silva J.C."/>
            <person name="Delcher A.L."/>
            <person name="Schatz M."/>
            <person name="Zhao Q."/>
            <person name="Wortman J.R."/>
            <person name="Bidwell S.L."/>
            <person name="Alsmark U.C.M."/>
            <person name="Besteiro S."/>
            <person name="Sicheritz-Ponten T."/>
            <person name="Noel C.J."/>
            <person name="Dacks J.B."/>
            <person name="Foster P.G."/>
            <person name="Simillion C."/>
            <person name="Van de Peer Y."/>
            <person name="Miranda-Saavedra D."/>
            <person name="Barton G.J."/>
            <person name="Westrop G.D."/>
            <person name="Mueller S."/>
            <person name="Dessi D."/>
            <person name="Fiori P.L."/>
            <person name="Ren Q."/>
            <person name="Paulsen I."/>
            <person name="Zhang H."/>
            <person name="Bastida-Corcuera F.D."/>
            <person name="Simoes-Barbosa A."/>
            <person name="Brown M.T."/>
            <person name="Hayes R.D."/>
            <person name="Mukherjee M."/>
            <person name="Okumura C.Y."/>
            <person name="Schneider R."/>
            <person name="Smith A.J."/>
            <person name="Vanacova S."/>
            <person name="Villalvazo M."/>
            <person name="Haas B.J."/>
            <person name="Pertea M."/>
            <person name="Feldblyum T.V."/>
            <person name="Utterback T.R."/>
            <person name="Shu C.L."/>
            <person name="Osoegawa K."/>
            <person name="de Jong P.J."/>
            <person name="Hrdy I."/>
            <person name="Horvathova L."/>
            <person name="Zubacova Z."/>
            <person name="Dolezal P."/>
            <person name="Malik S.B."/>
            <person name="Logsdon J.M. Jr."/>
            <person name="Henze K."/>
            <person name="Gupta A."/>
            <person name="Wang C.C."/>
            <person name="Dunne R.L."/>
            <person name="Upcroft J.A."/>
            <person name="Upcroft P."/>
            <person name="White O."/>
            <person name="Salzberg S.L."/>
            <person name="Tang P."/>
            <person name="Chiu C.-H."/>
            <person name="Lee Y.-S."/>
            <person name="Embley T.M."/>
            <person name="Coombs G.H."/>
            <person name="Mottram J.C."/>
            <person name="Tachezy J."/>
            <person name="Fraser-Liggett C.M."/>
            <person name="Johnson P.J."/>
        </authorList>
    </citation>
    <scope>NUCLEOTIDE SEQUENCE [LARGE SCALE GENOMIC DNA]</scope>
    <source>
        <strain evidence="4">G3</strain>
    </source>
</reference>
<dbReference type="KEGG" id="tva:4762569"/>
<dbReference type="Proteomes" id="UP000001542">
    <property type="component" value="Unassembled WGS sequence"/>
</dbReference>
<organism evidence="4 5">
    <name type="scientific">Trichomonas vaginalis (strain ATCC PRA-98 / G3)</name>
    <dbReference type="NCBI Taxonomy" id="412133"/>
    <lineage>
        <taxon>Eukaryota</taxon>
        <taxon>Metamonada</taxon>
        <taxon>Parabasalia</taxon>
        <taxon>Trichomonadida</taxon>
        <taxon>Trichomonadidae</taxon>
        <taxon>Trichomonas</taxon>
    </lineage>
</organism>
<evidence type="ECO:0000313" key="5">
    <source>
        <dbReference type="Proteomes" id="UP000001542"/>
    </source>
</evidence>
<name>A2ERH8_TRIV3</name>
<dbReference type="SUPFAM" id="SSF56801">
    <property type="entry name" value="Acetyl-CoA synthetase-like"/>
    <property type="match status" value="1"/>
</dbReference>
<dbReference type="AlphaFoldDB" id="A2ERH8"/>
<dbReference type="GO" id="GO:0005524">
    <property type="term" value="F:ATP binding"/>
    <property type="evidence" value="ECO:0007669"/>
    <property type="project" value="UniProtKB-KW"/>
</dbReference>
<dbReference type="Pfam" id="PF00501">
    <property type="entry name" value="AMP-binding"/>
    <property type="match status" value="1"/>
</dbReference>
<keyword evidence="1" id="KW-0547">Nucleotide-binding</keyword>
<keyword evidence="2" id="KW-0067">ATP-binding</keyword>
<dbReference type="VEuPathDB" id="TrichDB:TVAGG3_0284680"/>
<gene>
    <name evidence="4" type="ORF">TVAG_059030</name>
</gene>
<dbReference type="InterPro" id="IPR000873">
    <property type="entry name" value="AMP-dep_synth/lig_dom"/>
</dbReference>